<reference evidence="1 2" key="1">
    <citation type="submission" date="2013-08" db="EMBL/GenBank/DDBJ databases">
        <title>Intrasporangium oryzae NRRL B-24470.</title>
        <authorList>
            <person name="Liu H."/>
            <person name="Wang G."/>
        </authorList>
    </citation>
    <scope>NUCLEOTIDE SEQUENCE [LARGE SCALE GENOMIC DNA]</scope>
    <source>
        <strain evidence="1 2">NRRL B-24470</strain>
    </source>
</reference>
<evidence type="ECO:0008006" key="3">
    <source>
        <dbReference type="Google" id="ProtNLM"/>
    </source>
</evidence>
<sequence>MTEVLEITTLQLAGGLTAADFIDANTDINAYLRRQPGFRWRRIVQREDRTILDIVAYDDLARARAGAAGITGEMGDSPVHDTIDHSTVDWQMTTVLQHVEGPRR</sequence>
<dbReference type="EMBL" id="AWSA01000008">
    <property type="protein sequence ID" value="EWT02694.1"/>
    <property type="molecule type" value="Genomic_DNA"/>
</dbReference>
<comment type="caution">
    <text evidence="1">The sequence shown here is derived from an EMBL/GenBank/DDBJ whole genome shotgun (WGS) entry which is preliminary data.</text>
</comment>
<dbReference type="AlphaFoldDB" id="W9GFN7"/>
<name>W9GFN7_9MICO</name>
<proteinExistence type="predicted"/>
<dbReference type="Proteomes" id="UP000019489">
    <property type="component" value="Unassembled WGS sequence"/>
</dbReference>
<protein>
    <recommendedName>
        <fullName evidence="3">ABM domain-containing protein</fullName>
    </recommendedName>
</protein>
<dbReference type="PATRIC" id="fig|1386089.3.peg.1033"/>
<dbReference type="OrthoDB" id="1445730at2"/>
<gene>
    <name evidence="1" type="ORF">N865_04500</name>
</gene>
<organism evidence="1 2">
    <name type="scientific">Intrasporangium oryzae NRRL B-24470</name>
    <dbReference type="NCBI Taxonomy" id="1386089"/>
    <lineage>
        <taxon>Bacteria</taxon>
        <taxon>Bacillati</taxon>
        <taxon>Actinomycetota</taxon>
        <taxon>Actinomycetes</taxon>
        <taxon>Micrococcales</taxon>
        <taxon>Intrasporangiaceae</taxon>
        <taxon>Intrasporangium</taxon>
    </lineage>
</organism>
<keyword evidence="2" id="KW-1185">Reference proteome</keyword>
<dbReference type="STRING" id="1386089.N865_04500"/>
<dbReference type="SUPFAM" id="SSF54909">
    <property type="entry name" value="Dimeric alpha+beta barrel"/>
    <property type="match status" value="1"/>
</dbReference>
<evidence type="ECO:0000313" key="1">
    <source>
        <dbReference type="EMBL" id="EWT02694.1"/>
    </source>
</evidence>
<dbReference type="eggNOG" id="ENOG5033826">
    <property type="taxonomic scope" value="Bacteria"/>
</dbReference>
<dbReference type="RefSeq" id="WP_034802332.1">
    <property type="nucleotide sequence ID" value="NZ_AWSA01000008.1"/>
</dbReference>
<accession>W9GFN7</accession>
<evidence type="ECO:0000313" key="2">
    <source>
        <dbReference type="Proteomes" id="UP000019489"/>
    </source>
</evidence>
<dbReference type="InterPro" id="IPR011008">
    <property type="entry name" value="Dimeric_a/b-barrel"/>
</dbReference>